<evidence type="ECO:0000256" key="10">
    <source>
        <dbReference type="ARBA" id="ARBA00022723"/>
    </source>
</evidence>
<dbReference type="EC" id="3.4.11.-" evidence="24"/>
<dbReference type="PRINTS" id="PR00756">
    <property type="entry name" value="ALADIPTASE"/>
</dbReference>
<evidence type="ECO:0000259" key="26">
    <source>
        <dbReference type="Pfam" id="PF01433"/>
    </source>
</evidence>
<dbReference type="InterPro" id="IPR042097">
    <property type="entry name" value="Aminopeptidase_N-like_N_sf"/>
</dbReference>
<evidence type="ECO:0000256" key="9">
    <source>
        <dbReference type="ARBA" id="ARBA00022692"/>
    </source>
</evidence>
<dbReference type="AlphaFoldDB" id="A0A8C9PY51"/>
<comment type="function">
    <text evidence="2">Regulates central hypertension through its calcium-modulated preference to cleave N-terminal acidic residues from peptides such as angiotensin II.</text>
</comment>
<feature type="compositionally biased region" description="Pro residues" evidence="25">
    <location>
        <begin position="54"/>
        <end position="76"/>
    </location>
</feature>
<dbReference type="GO" id="GO:0070006">
    <property type="term" value="F:metalloaminopeptidase activity"/>
    <property type="evidence" value="ECO:0007669"/>
    <property type="project" value="TreeGrafter"/>
</dbReference>
<dbReference type="InterPro" id="IPR024571">
    <property type="entry name" value="ERAP1-like_C_dom"/>
</dbReference>
<comment type="cofactor">
    <cofactor evidence="22 24">
        <name>Zn(2+)</name>
        <dbReference type="ChEBI" id="CHEBI:29105"/>
    </cofactor>
    <text evidence="22 24">Binds 1 zinc ion per subunit.</text>
</comment>
<comment type="catalytic activity">
    <reaction evidence="1">
        <text>Release of N-terminal glutamate (and to a lesser extent aspartate) from a peptide.</text>
        <dbReference type="EC" id="3.4.11.7"/>
    </reaction>
</comment>
<organism evidence="29 30">
    <name type="scientific">Spermophilus dauricus</name>
    <name type="common">Daurian ground squirrel</name>
    <dbReference type="NCBI Taxonomy" id="99837"/>
    <lineage>
        <taxon>Eukaryota</taxon>
        <taxon>Metazoa</taxon>
        <taxon>Chordata</taxon>
        <taxon>Craniata</taxon>
        <taxon>Vertebrata</taxon>
        <taxon>Euteleostomi</taxon>
        <taxon>Mammalia</taxon>
        <taxon>Eutheria</taxon>
        <taxon>Euarchontoglires</taxon>
        <taxon>Glires</taxon>
        <taxon>Rodentia</taxon>
        <taxon>Sciuromorpha</taxon>
        <taxon>Sciuridae</taxon>
        <taxon>Xerinae</taxon>
        <taxon>Marmotini</taxon>
        <taxon>Spermophilus</taxon>
    </lineage>
</organism>
<accession>A0A8C9PY51</accession>
<dbReference type="Ensembl" id="ENSSDAT00000017581.1">
    <property type="protein sequence ID" value="ENSSDAP00000015491.1"/>
    <property type="gene ID" value="ENSSDAG00000013550.1"/>
</dbReference>
<evidence type="ECO:0000256" key="2">
    <source>
        <dbReference type="ARBA" id="ARBA00002507"/>
    </source>
</evidence>
<dbReference type="SUPFAM" id="SSF55486">
    <property type="entry name" value="Metalloproteases ('zincins'), catalytic domain"/>
    <property type="match status" value="1"/>
</dbReference>
<dbReference type="GO" id="GO:0005737">
    <property type="term" value="C:cytoplasm"/>
    <property type="evidence" value="ECO:0007669"/>
    <property type="project" value="TreeGrafter"/>
</dbReference>
<dbReference type="FunFam" id="2.60.40.1910:FF:000003">
    <property type="entry name" value="Aminopeptidase"/>
    <property type="match status" value="1"/>
</dbReference>
<dbReference type="Gene3D" id="2.60.40.1910">
    <property type="match status" value="1"/>
</dbReference>
<feature type="binding site" evidence="21">
    <location>
        <position position="225"/>
    </location>
    <ligand>
        <name>substrate</name>
    </ligand>
</feature>
<dbReference type="Pfam" id="PF17900">
    <property type="entry name" value="Peptidase_M1_N"/>
    <property type="match status" value="1"/>
</dbReference>
<evidence type="ECO:0000256" key="12">
    <source>
        <dbReference type="ARBA" id="ARBA00022833"/>
    </source>
</evidence>
<dbReference type="InterPro" id="IPR050344">
    <property type="entry name" value="Peptidase_M1_aminopeptidases"/>
</dbReference>
<dbReference type="Gene3D" id="2.60.40.1730">
    <property type="entry name" value="tricorn interacting facor f3 domain"/>
    <property type="match status" value="1"/>
</dbReference>
<keyword evidence="13" id="KW-0106">Calcium</keyword>
<dbReference type="Pfam" id="PF01433">
    <property type="entry name" value="Peptidase_M1"/>
    <property type="match status" value="1"/>
</dbReference>
<keyword evidence="15 24" id="KW-1133">Transmembrane helix</keyword>
<keyword evidence="10 22" id="KW-0479">Metal-binding</keyword>
<evidence type="ECO:0000256" key="5">
    <source>
        <dbReference type="ARBA" id="ARBA00011748"/>
    </source>
</evidence>
<feature type="binding site" evidence="22">
    <location>
        <position position="392"/>
    </location>
    <ligand>
        <name>Zn(2+)</name>
        <dbReference type="ChEBI" id="CHEBI:29105"/>
        <note>catalytic</note>
    </ligand>
</feature>
<evidence type="ECO:0000256" key="23">
    <source>
        <dbReference type="PIRSR" id="PIRSR634016-4"/>
    </source>
</evidence>
<keyword evidence="30" id="KW-1185">Reference proteome</keyword>
<feature type="domain" description="Aminopeptidase N-like N-terminal" evidence="28">
    <location>
        <begin position="101"/>
        <end position="285"/>
    </location>
</feature>
<name>A0A8C9PY51_SPEDA</name>
<feature type="domain" description="ERAP1-like C-terminal" evidence="27">
    <location>
        <begin position="614"/>
        <end position="931"/>
    </location>
</feature>
<evidence type="ECO:0000256" key="6">
    <source>
        <dbReference type="ARBA" id="ARBA00022438"/>
    </source>
</evidence>
<evidence type="ECO:0000256" key="11">
    <source>
        <dbReference type="ARBA" id="ARBA00022801"/>
    </source>
</evidence>
<evidence type="ECO:0000313" key="30">
    <source>
        <dbReference type="Proteomes" id="UP000694422"/>
    </source>
</evidence>
<comment type="subcellular location">
    <subcellularLocation>
        <location evidence="3">Cell membrane</location>
        <topology evidence="3">Single-pass type II membrane protein</topology>
    </subcellularLocation>
</comment>
<dbReference type="SUPFAM" id="SSF63737">
    <property type="entry name" value="Leukotriene A4 hydrolase N-terminal domain"/>
    <property type="match status" value="1"/>
</dbReference>
<evidence type="ECO:0000256" key="13">
    <source>
        <dbReference type="ARBA" id="ARBA00022837"/>
    </source>
</evidence>
<protein>
    <recommendedName>
        <fullName evidence="24">Aminopeptidase</fullName>
        <ecNumber evidence="24">3.4.11.-</ecNumber>
    </recommendedName>
</protein>
<dbReference type="InterPro" id="IPR034016">
    <property type="entry name" value="M1_APN-typ"/>
</dbReference>
<feature type="binding site" evidence="21">
    <location>
        <position position="885"/>
    </location>
    <ligand>
        <name>substrate</name>
    </ligand>
</feature>
<feature type="site" description="Transition state stabilizer" evidence="23">
    <location>
        <position position="478"/>
    </location>
</feature>
<dbReference type="PANTHER" id="PTHR11533">
    <property type="entry name" value="PROTEASE M1 ZINC METALLOPROTEASE"/>
    <property type="match status" value="1"/>
</dbReference>
<feature type="binding site" evidence="21">
    <location>
        <begin position="356"/>
        <end position="360"/>
    </location>
    <ligand>
        <name>substrate</name>
    </ligand>
</feature>
<dbReference type="Gene3D" id="1.25.50.20">
    <property type="match status" value="1"/>
</dbReference>
<dbReference type="GO" id="GO:0008217">
    <property type="term" value="P:regulation of blood pressure"/>
    <property type="evidence" value="ECO:0007669"/>
    <property type="project" value="TreeGrafter"/>
</dbReference>
<keyword evidence="18" id="KW-1015">Disulfide bond</keyword>
<keyword evidence="12 22" id="KW-0862">Zinc</keyword>
<keyword evidence="11 24" id="KW-0378">Hydrolase</keyword>
<feature type="binding site" evidence="22">
    <location>
        <position position="415"/>
    </location>
    <ligand>
        <name>Zn(2+)</name>
        <dbReference type="ChEBI" id="CHEBI:29105"/>
        <note>catalytic</note>
    </ligand>
</feature>
<dbReference type="GO" id="GO:0005615">
    <property type="term" value="C:extracellular space"/>
    <property type="evidence" value="ECO:0007669"/>
    <property type="project" value="TreeGrafter"/>
</dbReference>
<evidence type="ECO:0000256" key="19">
    <source>
        <dbReference type="ARBA" id="ARBA00023180"/>
    </source>
</evidence>
<evidence type="ECO:0000256" key="14">
    <source>
        <dbReference type="ARBA" id="ARBA00022968"/>
    </source>
</evidence>
<evidence type="ECO:0000259" key="28">
    <source>
        <dbReference type="Pfam" id="PF17900"/>
    </source>
</evidence>
<keyword evidence="6 24" id="KW-0031">Aminopeptidase</keyword>
<keyword evidence="17 24" id="KW-0472">Membrane</keyword>
<evidence type="ECO:0000256" key="1">
    <source>
        <dbReference type="ARBA" id="ARBA00001703"/>
    </source>
</evidence>
<dbReference type="CDD" id="cd09601">
    <property type="entry name" value="M1_APN-Q_like"/>
    <property type="match status" value="1"/>
</dbReference>
<dbReference type="Proteomes" id="UP000694422">
    <property type="component" value="Unplaced"/>
</dbReference>
<keyword evidence="8 24" id="KW-0645">Protease</keyword>
<comment type="subunit">
    <text evidence="5">Homodimer; disulfide-linked.</text>
</comment>
<reference evidence="29" key="1">
    <citation type="submission" date="2025-08" db="UniProtKB">
        <authorList>
            <consortium name="Ensembl"/>
        </authorList>
    </citation>
    <scope>IDENTIFICATION</scope>
</reference>
<feature type="active site" description="Proton acceptor" evidence="20">
    <location>
        <position position="393"/>
    </location>
</feature>
<dbReference type="Pfam" id="PF11838">
    <property type="entry name" value="ERAP1_C"/>
    <property type="match status" value="1"/>
</dbReference>
<evidence type="ECO:0000256" key="15">
    <source>
        <dbReference type="ARBA" id="ARBA00022989"/>
    </source>
</evidence>
<evidence type="ECO:0000256" key="17">
    <source>
        <dbReference type="ARBA" id="ARBA00023136"/>
    </source>
</evidence>
<sequence>MNFAEEEGSKRYCIQTKHVAIICAVVVAVGLIVGLSVGLTRSCDSTDGTAPAPSHLPPRTSPSALPPRPSDPPPQDPSACPASEDASGDWKHFRLPATVNPVHYDLEVKPLMEQDTYTGRVTISINVSAPTHYLWLHLRDTWITRLPELKKPSGEQVKLRRCFEYKKQEYVVVEAEEELAPVSDKGLYLLTMEFAGWLNGSLVGFYRTTYVENGQVKSIAATDHEPTDARKSFPCFDEPNKKATYTISIIHPKDYHALSNMPMESVDDQWMRTTFQKSVPMSTYLVCFAVHQFASITKMSESGKPLTIYVQPEQKHTAEYAANITKIIFDYFENYFAINYSLPKLDKIAIPDFGTGAMENWGLVTYRETNLLYDPQESASSNQQRVATVISHELVHQWFGNIVTMDWWEDLWLNEGFASFFEFLGVDYAEKEWQMRDQILLEDVLPVQEEDSLMSSHPIVVTVTTPDEITSVFDGISYSKGASILRMLEDWITPDKFQRGCQIYLERFQFRNAKTSDFWEALEEASEKPVREVMDTWTRQMGYPVLNVNKTSVTQKRFLLDSKADPSQPPSDFGYTWNIPIKLTENDVPLNAFYNRSEKEGITLNPYDSSGNTFLKINPDHIGFYRVNYEKLTWDQIAGNLLSNHSQFSSADRASFIDDAFALARAQLLGYDVALNLTRYLKMEENFLPWQRAISAVTYIISMFEDDKELYPMIEKYFQDQVKLIADSLGWDDTGDHITKLLRASVLGFACKMGDPEALKNASQLFEDWIRTGKSIPVNLRLLGYRYGMQNSGNEASWNYTLEQYQKTSLAQEKEKLLYGLASVKNVTLLARYLDLLKDPNLIKTQDVFTVIRYISYNSYGKSMAWNWIQLNWEYLVNRFTLNNRNLGRIVTIAEPFNTEVQLWQMQSFFEKYPEAGAGEKPREQVVETVKNNIEWLKQNRETIKEWFFNLSNNSLKEWFFNLSNNS</sequence>
<dbReference type="GO" id="GO:0043171">
    <property type="term" value="P:peptide catabolic process"/>
    <property type="evidence" value="ECO:0007669"/>
    <property type="project" value="TreeGrafter"/>
</dbReference>
<dbReference type="GO" id="GO:0016485">
    <property type="term" value="P:protein processing"/>
    <property type="evidence" value="ECO:0007669"/>
    <property type="project" value="UniProtKB-ARBA"/>
</dbReference>
<dbReference type="GO" id="GO:0005886">
    <property type="term" value="C:plasma membrane"/>
    <property type="evidence" value="ECO:0007669"/>
    <property type="project" value="UniProtKB-SubCell"/>
</dbReference>
<dbReference type="GO" id="GO:0008270">
    <property type="term" value="F:zinc ion binding"/>
    <property type="evidence" value="ECO:0007669"/>
    <property type="project" value="UniProtKB-UniRule"/>
</dbReference>
<feature type="transmembrane region" description="Helical" evidence="24">
    <location>
        <begin position="19"/>
        <end position="39"/>
    </location>
</feature>
<evidence type="ECO:0000256" key="25">
    <source>
        <dbReference type="SAM" id="MobiDB-lite"/>
    </source>
</evidence>
<dbReference type="FunFam" id="1.25.50.20:FF:000001">
    <property type="entry name" value="Aminopeptidase"/>
    <property type="match status" value="1"/>
</dbReference>
<evidence type="ECO:0000256" key="16">
    <source>
        <dbReference type="ARBA" id="ARBA00023049"/>
    </source>
</evidence>
<evidence type="ECO:0000256" key="20">
    <source>
        <dbReference type="PIRSR" id="PIRSR634016-1"/>
    </source>
</evidence>
<dbReference type="FunFam" id="1.10.390.10:FF:000016">
    <property type="entry name" value="Glutamyl aminopeptidase"/>
    <property type="match status" value="1"/>
</dbReference>
<dbReference type="PANTHER" id="PTHR11533:SF276">
    <property type="entry name" value="GLUTAMYL AMINOPEPTIDASE"/>
    <property type="match status" value="1"/>
</dbReference>
<evidence type="ECO:0000256" key="8">
    <source>
        <dbReference type="ARBA" id="ARBA00022670"/>
    </source>
</evidence>
<dbReference type="FunFam" id="2.60.40.1730:FF:000006">
    <property type="entry name" value="Aminopeptidase"/>
    <property type="match status" value="1"/>
</dbReference>
<feature type="domain" description="Peptidase M1 membrane alanine aminopeptidase" evidence="26">
    <location>
        <begin position="320"/>
        <end position="537"/>
    </location>
</feature>
<evidence type="ECO:0000256" key="22">
    <source>
        <dbReference type="PIRSR" id="PIRSR634016-3"/>
    </source>
</evidence>
<dbReference type="GO" id="GO:0004230">
    <property type="term" value="F:glutamyl aminopeptidase activity"/>
    <property type="evidence" value="ECO:0007669"/>
    <property type="project" value="UniProtKB-EC"/>
</dbReference>
<dbReference type="InterPro" id="IPR014782">
    <property type="entry name" value="Peptidase_M1_dom"/>
</dbReference>
<feature type="region of interest" description="Disordered" evidence="25">
    <location>
        <begin position="46"/>
        <end position="87"/>
    </location>
</feature>
<evidence type="ECO:0000256" key="21">
    <source>
        <dbReference type="PIRSR" id="PIRSR634016-2"/>
    </source>
</evidence>
<evidence type="ECO:0000256" key="7">
    <source>
        <dbReference type="ARBA" id="ARBA00022475"/>
    </source>
</evidence>
<evidence type="ECO:0000313" key="29">
    <source>
        <dbReference type="Ensembl" id="ENSSDAP00000015491.1"/>
    </source>
</evidence>
<feature type="binding site" evidence="22">
    <location>
        <position position="396"/>
    </location>
    <ligand>
        <name>Zn(2+)</name>
        <dbReference type="ChEBI" id="CHEBI:29105"/>
        <note>catalytic</note>
    </ligand>
</feature>
<keyword evidence="9 24" id="KW-0812">Transmembrane</keyword>
<proteinExistence type="inferred from homology"/>
<dbReference type="InterPro" id="IPR027268">
    <property type="entry name" value="Peptidase_M4/M1_CTD_sf"/>
</dbReference>
<dbReference type="InterPro" id="IPR045357">
    <property type="entry name" value="Aminopeptidase_N-like_N"/>
</dbReference>
<evidence type="ECO:0000256" key="4">
    <source>
        <dbReference type="ARBA" id="ARBA00010136"/>
    </source>
</evidence>
<evidence type="ECO:0000259" key="27">
    <source>
        <dbReference type="Pfam" id="PF11838"/>
    </source>
</evidence>
<dbReference type="GO" id="GO:0042277">
    <property type="term" value="F:peptide binding"/>
    <property type="evidence" value="ECO:0007669"/>
    <property type="project" value="TreeGrafter"/>
</dbReference>
<keyword evidence="16 24" id="KW-0482">Metalloprotease</keyword>
<keyword evidence="19" id="KW-0325">Glycoprotein</keyword>
<keyword evidence="7" id="KW-1003">Cell membrane</keyword>
<evidence type="ECO:0000256" key="18">
    <source>
        <dbReference type="ARBA" id="ARBA00023157"/>
    </source>
</evidence>
<comment type="similarity">
    <text evidence="4 24">Belongs to the peptidase M1 family.</text>
</comment>
<keyword evidence="14" id="KW-0735">Signal-anchor</keyword>
<evidence type="ECO:0000256" key="24">
    <source>
        <dbReference type="RuleBase" id="RU364040"/>
    </source>
</evidence>
<reference evidence="29" key="2">
    <citation type="submission" date="2025-09" db="UniProtKB">
        <authorList>
            <consortium name="Ensembl"/>
        </authorList>
    </citation>
    <scope>IDENTIFICATION</scope>
</reference>
<evidence type="ECO:0000256" key="3">
    <source>
        <dbReference type="ARBA" id="ARBA00004401"/>
    </source>
</evidence>
<dbReference type="Gene3D" id="1.10.390.10">
    <property type="entry name" value="Neutral Protease Domain 2"/>
    <property type="match status" value="1"/>
</dbReference>
<dbReference type="InterPro" id="IPR001930">
    <property type="entry name" value="Peptidase_M1"/>
</dbReference>